<dbReference type="SMART" id="SM00220">
    <property type="entry name" value="S_TKc"/>
    <property type="match status" value="1"/>
</dbReference>
<protein>
    <submittedName>
        <fullName evidence="2">Protein kinase domain</fullName>
    </submittedName>
</protein>
<evidence type="ECO:0000259" key="1">
    <source>
        <dbReference type="PROSITE" id="PS50011"/>
    </source>
</evidence>
<proteinExistence type="predicted"/>
<dbReference type="RefSeq" id="WP_082146393.1">
    <property type="nucleotide sequence ID" value="NZ_LFBU01000001.1"/>
</dbReference>
<comment type="caution">
    <text evidence="2">The sequence shown here is derived from an EMBL/GenBank/DDBJ whole genome shotgun (WGS) entry which is preliminary data.</text>
</comment>
<organism evidence="2 3">
    <name type="scientific">Marinobacter subterrani</name>
    <dbReference type="NCBI Taxonomy" id="1658765"/>
    <lineage>
        <taxon>Bacteria</taxon>
        <taxon>Pseudomonadati</taxon>
        <taxon>Pseudomonadota</taxon>
        <taxon>Gammaproteobacteria</taxon>
        <taxon>Pseudomonadales</taxon>
        <taxon>Marinobacteraceae</taxon>
        <taxon>Marinobacter</taxon>
    </lineage>
</organism>
<reference evidence="2 3" key="1">
    <citation type="submission" date="2015-06" db="EMBL/GenBank/DDBJ databases">
        <title>Marinobacter subterrani, a genetically tractable neutrophilic iron-oxidizing strain isolated from the Soudan Iron Mine.</title>
        <authorList>
            <person name="Bonis B.M."/>
            <person name="Gralnick J.A."/>
        </authorList>
    </citation>
    <scope>NUCLEOTIDE SEQUENCE [LARGE SCALE GENOMIC DNA]</scope>
    <source>
        <strain evidence="2 3">JG233</strain>
    </source>
</reference>
<gene>
    <name evidence="2" type="ORF">Msub_10585</name>
</gene>
<dbReference type="Pfam" id="PF00069">
    <property type="entry name" value="Pkinase"/>
    <property type="match status" value="1"/>
</dbReference>
<evidence type="ECO:0000313" key="3">
    <source>
        <dbReference type="Proteomes" id="UP000036102"/>
    </source>
</evidence>
<dbReference type="SUPFAM" id="SSF56112">
    <property type="entry name" value="Protein kinase-like (PK-like)"/>
    <property type="match status" value="1"/>
</dbReference>
<dbReference type="STRING" id="1658765.Msub_10585"/>
<keyword evidence="2" id="KW-0418">Kinase</keyword>
<evidence type="ECO:0000313" key="2">
    <source>
        <dbReference type="EMBL" id="KMQ74402.1"/>
    </source>
</evidence>
<dbReference type="InterPro" id="IPR000719">
    <property type="entry name" value="Prot_kinase_dom"/>
</dbReference>
<feature type="domain" description="Protein kinase" evidence="1">
    <location>
        <begin position="20"/>
        <end position="322"/>
    </location>
</feature>
<dbReference type="Gene3D" id="1.10.510.10">
    <property type="entry name" value="Transferase(Phosphotransferase) domain 1"/>
    <property type="match status" value="1"/>
</dbReference>
<dbReference type="EMBL" id="LFBU01000001">
    <property type="protein sequence ID" value="KMQ74402.1"/>
    <property type="molecule type" value="Genomic_DNA"/>
</dbReference>
<accession>A0A0J7J875</accession>
<dbReference type="InterPro" id="IPR011009">
    <property type="entry name" value="Kinase-like_dom_sf"/>
</dbReference>
<dbReference type="OrthoDB" id="9801841at2"/>
<dbReference type="AlphaFoldDB" id="A0A0J7J875"/>
<sequence>MPSTTLQGNSTPCGWFIREKVDSKQVSGGNFCARYIVESEDGQIAFMKAMDLTRALNSPLEQLQSLISEYLFEQSILEYCKEQKMSKVVVPLSAGEMVNNQFQAPLNRVFYIVFEKAEADLRQKYLVSKQDEWLPFFRAIHHICIAAEQLHRAGIAHQDIKPSNILHFTENQSKLADLGRVTDIEGRSPFCSLAFPGDRRYAPIEVRFNVTPREFQDRYLSDMWAIGSLIYQTLMGSSVTHILAVESQKILPNVFSLRYSEALPVLYTSFSTMMGRFEQICSGSFGENIGTRISDVVSEMCHPDFERRGAPNFSSKASRPSIRRYTGKMSGIIRQFIIEGRS</sequence>
<name>A0A0J7J875_9GAMM</name>
<dbReference type="Proteomes" id="UP000036102">
    <property type="component" value="Unassembled WGS sequence"/>
</dbReference>
<dbReference type="PATRIC" id="fig|1658765.3.peg.577"/>
<dbReference type="PANTHER" id="PTHR44167">
    <property type="entry name" value="OVARIAN-SPECIFIC SERINE/THREONINE-PROTEIN KINASE LOK-RELATED"/>
    <property type="match status" value="1"/>
</dbReference>
<dbReference type="GO" id="GO:0004674">
    <property type="term" value="F:protein serine/threonine kinase activity"/>
    <property type="evidence" value="ECO:0007669"/>
    <property type="project" value="TreeGrafter"/>
</dbReference>
<keyword evidence="2" id="KW-0808">Transferase</keyword>
<dbReference type="PROSITE" id="PS50011">
    <property type="entry name" value="PROTEIN_KINASE_DOM"/>
    <property type="match status" value="1"/>
</dbReference>
<keyword evidence="3" id="KW-1185">Reference proteome</keyword>
<dbReference type="GO" id="GO:0005524">
    <property type="term" value="F:ATP binding"/>
    <property type="evidence" value="ECO:0007669"/>
    <property type="project" value="InterPro"/>
</dbReference>
<dbReference type="PANTHER" id="PTHR44167:SF24">
    <property type="entry name" value="SERINE_THREONINE-PROTEIN KINASE CHK2"/>
    <property type="match status" value="1"/>
</dbReference>